<evidence type="ECO:0000259" key="3">
    <source>
        <dbReference type="Pfam" id="PF01467"/>
    </source>
</evidence>
<sequence>MSHLASSSCFEESICKKVIEPKNLQETIKYLREEKKTIATLNGSFDLLHEGHLEIIFQASLQADILIVALNTDVSIQRYKDIKRPIIPLKQRVLLIAALEMVDYVTYFNEIDPIRILSEIRPDVHVNGSEYGKNCIEKETVIRQKGRIHIVEKIPGLSTSYIINKIKKICD</sequence>
<dbReference type="InterPro" id="IPR014729">
    <property type="entry name" value="Rossmann-like_a/b/a_fold"/>
</dbReference>
<accession>A0ABX8UZD4</accession>
<dbReference type="Gene3D" id="3.40.50.620">
    <property type="entry name" value="HUPs"/>
    <property type="match status" value="1"/>
</dbReference>
<dbReference type="PANTHER" id="PTHR43793">
    <property type="entry name" value="FAD SYNTHASE"/>
    <property type="match status" value="1"/>
</dbReference>
<dbReference type="InterPro" id="IPR004821">
    <property type="entry name" value="Cyt_trans-like"/>
</dbReference>
<dbReference type="Pfam" id="PF01467">
    <property type="entry name" value="CTP_transf_like"/>
    <property type="match status" value="1"/>
</dbReference>
<keyword evidence="5" id="KW-1185">Reference proteome</keyword>
<keyword evidence="2" id="KW-0548">Nucleotidyltransferase</keyword>
<protein>
    <submittedName>
        <fullName evidence="4">Bifunctional protein HldE</fullName>
    </submittedName>
</protein>
<organism evidence="4 5">
    <name type="scientific">Candidatus Rhabdochlamydia oedothoracis</name>
    <dbReference type="NCBI Taxonomy" id="2720720"/>
    <lineage>
        <taxon>Bacteria</taxon>
        <taxon>Pseudomonadati</taxon>
        <taxon>Chlamydiota</taxon>
        <taxon>Chlamydiia</taxon>
        <taxon>Parachlamydiales</taxon>
        <taxon>Candidatus Rhabdochlamydiaceae</taxon>
        <taxon>Candidatus Rhabdochlamydia</taxon>
    </lineage>
</organism>
<evidence type="ECO:0000313" key="5">
    <source>
        <dbReference type="Proteomes" id="UP000826014"/>
    </source>
</evidence>
<dbReference type="EMBL" id="CP075587">
    <property type="protein sequence ID" value="QYF48333.1"/>
    <property type="molecule type" value="Genomic_DNA"/>
</dbReference>
<dbReference type="NCBIfam" id="TIGR00125">
    <property type="entry name" value="cyt_tran_rel"/>
    <property type="match status" value="1"/>
</dbReference>
<dbReference type="RefSeq" id="WP_215217231.1">
    <property type="nucleotide sequence ID" value="NZ_CP075587.1"/>
</dbReference>
<evidence type="ECO:0000256" key="1">
    <source>
        <dbReference type="ARBA" id="ARBA00022679"/>
    </source>
</evidence>
<proteinExistence type="predicted"/>
<feature type="domain" description="Cytidyltransferase-like" evidence="3">
    <location>
        <begin position="41"/>
        <end position="137"/>
    </location>
</feature>
<dbReference type="Proteomes" id="UP000826014">
    <property type="component" value="Chromosome"/>
</dbReference>
<reference evidence="4 5" key="1">
    <citation type="journal article" date="2022" name="bioRxiv">
        <title>Ecology and evolution of chlamydial symbionts of arthropods.</title>
        <authorList>
            <person name="Halter T."/>
            <person name="Koestlbacher S."/>
            <person name="Collingro A."/>
            <person name="Sixt B.S."/>
            <person name="Toenshoff E.R."/>
            <person name="Hendrickx F."/>
            <person name="Kostanjsek R."/>
            <person name="Horn M."/>
        </authorList>
    </citation>
    <scope>NUCLEOTIDE SEQUENCE [LARGE SCALE GENOMIC DNA]</scope>
    <source>
        <strain evidence="4">W744xW776</strain>
    </source>
</reference>
<gene>
    <name evidence="4" type="ORF">RHABOEDO_000468</name>
</gene>
<dbReference type="PANTHER" id="PTHR43793:SF2">
    <property type="entry name" value="BIFUNCTIONAL PROTEIN HLDE"/>
    <property type="match status" value="1"/>
</dbReference>
<dbReference type="InterPro" id="IPR050385">
    <property type="entry name" value="Archaeal_FAD_synthase"/>
</dbReference>
<keyword evidence="1" id="KW-0808">Transferase</keyword>
<dbReference type="SUPFAM" id="SSF52374">
    <property type="entry name" value="Nucleotidylyl transferase"/>
    <property type="match status" value="1"/>
</dbReference>
<name>A0ABX8UZD4_9BACT</name>
<evidence type="ECO:0000256" key="2">
    <source>
        <dbReference type="ARBA" id="ARBA00022695"/>
    </source>
</evidence>
<evidence type="ECO:0000313" key="4">
    <source>
        <dbReference type="EMBL" id="QYF48333.1"/>
    </source>
</evidence>